<dbReference type="EMBL" id="PDJQ01000001">
    <property type="protein sequence ID" value="PFG74025.1"/>
    <property type="molecule type" value="Genomic_DNA"/>
</dbReference>
<dbReference type="SUPFAM" id="SSF141371">
    <property type="entry name" value="PilZ domain-like"/>
    <property type="match status" value="1"/>
</dbReference>
<evidence type="ECO:0000313" key="2">
    <source>
        <dbReference type="EMBL" id="PFG74025.1"/>
    </source>
</evidence>
<feature type="domain" description="PilZ" evidence="1">
    <location>
        <begin position="90"/>
        <end position="186"/>
    </location>
</feature>
<evidence type="ECO:0000313" key="3">
    <source>
        <dbReference type="Proteomes" id="UP000223071"/>
    </source>
</evidence>
<reference evidence="2 3" key="1">
    <citation type="submission" date="2017-09" db="EMBL/GenBank/DDBJ databases">
        <title>Sequencing the genomes of two abundant thermophiles in Great Basin hot springs: Thermocrinis jamiesonii and novel Chloroflexi Thermoflexus hugenholtzii.</title>
        <authorList>
            <person name="Hedlund B."/>
        </authorList>
    </citation>
    <scope>NUCLEOTIDE SEQUENCE [LARGE SCALE GENOMIC DNA]</scope>
    <source>
        <strain evidence="2 3">G233</strain>
    </source>
</reference>
<accession>A0A2A9HG89</accession>
<dbReference type="AlphaFoldDB" id="A0A2A9HG89"/>
<dbReference type="Pfam" id="PF07238">
    <property type="entry name" value="PilZ"/>
    <property type="match status" value="1"/>
</dbReference>
<dbReference type="RefSeq" id="WP_098504815.1">
    <property type="nucleotide sequence ID" value="NZ_PDJQ01000001.1"/>
</dbReference>
<dbReference type="GO" id="GO:0035438">
    <property type="term" value="F:cyclic-di-GMP binding"/>
    <property type="evidence" value="ECO:0007669"/>
    <property type="project" value="InterPro"/>
</dbReference>
<keyword evidence="3" id="KW-1185">Reference proteome</keyword>
<dbReference type="Gene3D" id="2.40.10.220">
    <property type="entry name" value="predicted glycosyltransferase like domains"/>
    <property type="match status" value="1"/>
</dbReference>
<evidence type="ECO:0000259" key="1">
    <source>
        <dbReference type="Pfam" id="PF07238"/>
    </source>
</evidence>
<protein>
    <submittedName>
        <fullName evidence="2">PilZ domain-containing protein</fullName>
    </submittedName>
</protein>
<comment type="caution">
    <text evidence="2">The sequence shown here is derived from an EMBL/GenBank/DDBJ whole genome shotgun (WGS) entry which is preliminary data.</text>
</comment>
<sequence length="198" mass="21820">MAQFPVPGTPVTVVLRSTQPAQWAGEVAAVREGGLAVRIDGAMPAWDPDAEYVLVALDGTRRMTQRAAYIGHTERAVAFRSLGPWQPVYRRQYPRYRAEYRVEVRSVLGSSRQDGRMVDISMGGMAVRVPSRPGGRQVQVRVWAGAFSSELLCAVVGAEEQGGEVLLRLQFVELLPAQRAFVRQVVEELAARVQEQAS</sequence>
<organism evidence="2 3">
    <name type="scientific">Tepidiforma thermophila (strain KCTC 52669 / CGMCC 1.13589 / G233)</name>
    <dbReference type="NCBI Taxonomy" id="2761530"/>
    <lineage>
        <taxon>Bacteria</taxon>
        <taxon>Bacillati</taxon>
        <taxon>Chloroflexota</taxon>
        <taxon>Tepidiformia</taxon>
        <taxon>Tepidiformales</taxon>
        <taxon>Tepidiformaceae</taxon>
        <taxon>Tepidiforma</taxon>
    </lineage>
</organism>
<proteinExistence type="predicted"/>
<name>A0A2A9HG89_TEPT2</name>
<gene>
    <name evidence="2" type="ORF">A9A59_1233</name>
</gene>
<dbReference type="Proteomes" id="UP000223071">
    <property type="component" value="Unassembled WGS sequence"/>
</dbReference>
<dbReference type="InterPro" id="IPR009875">
    <property type="entry name" value="PilZ_domain"/>
</dbReference>